<gene>
    <name evidence="2" type="ORF">IDJ77_23370</name>
</gene>
<reference evidence="2 3" key="1">
    <citation type="submission" date="2020-09" db="EMBL/GenBank/DDBJ databases">
        <title>Novel species of Mucilaginibacter isolated from a glacier on the Tibetan Plateau.</title>
        <authorList>
            <person name="Liu Q."/>
            <person name="Xin Y.-H."/>
        </authorList>
    </citation>
    <scope>NUCLEOTIDE SEQUENCE [LARGE SCALE GENOMIC DNA]</scope>
    <source>
        <strain evidence="2 3">ZT4R22</strain>
    </source>
</reference>
<feature type="chain" id="PRO_5045203466" evidence="1">
    <location>
        <begin position="22"/>
        <end position="153"/>
    </location>
</feature>
<evidence type="ECO:0000256" key="1">
    <source>
        <dbReference type="SAM" id="SignalP"/>
    </source>
</evidence>
<dbReference type="EMBL" id="JACWMY010000014">
    <property type="protein sequence ID" value="MBD1366771.1"/>
    <property type="molecule type" value="Genomic_DNA"/>
</dbReference>
<accession>A0ABR7WWW0</accession>
<keyword evidence="1" id="KW-0732">Signal</keyword>
<feature type="signal peptide" evidence="1">
    <location>
        <begin position="1"/>
        <end position="21"/>
    </location>
</feature>
<evidence type="ECO:0000313" key="3">
    <source>
        <dbReference type="Proteomes" id="UP000606600"/>
    </source>
</evidence>
<organism evidence="2 3">
    <name type="scientific">Mucilaginibacter pankratovii</name>
    <dbReference type="NCBI Taxonomy" id="2772110"/>
    <lineage>
        <taxon>Bacteria</taxon>
        <taxon>Pseudomonadati</taxon>
        <taxon>Bacteroidota</taxon>
        <taxon>Sphingobacteriia</taxon>
        <taxon>Sphingobacteriales</taxon>
        <taxon>Sphingobacteriaceae</taxon>
        <taxon>Mucilaginibacter</taxon>
    </lineage>
</organism>
<protein>
    <submittedName>
        <fullName evidence="2">Uncharacterized protein</fullName>
    </submittedName>
</protein>
<dbReference type="Proteomes" id="UP000606600">
    <property type="component" value="Unassembled WGS sequence"/>
</dbReference>
<evidence type="ECO:0000313" key="2">
    <source>
        <dbReference type="EMBL" id="MBD1366771.1"/>
    </source>
</evidence>
<keyword evidence="3" id="KW-1185">Reference proteome</keyword>
<sequence length="153" mass="17567">MKKVFLILVLLAIMPLAYGFAAFMDEQQWVNWGNKALVESYDPSGEPNIIKWEIMLTTDHFIRLRKTYQQGNQEYYSFNIKRLNSLNYLPGNDLTDTLQVQTKTDDIIIQTYNDPAGDLDSMATTLNIPVKKLVPGRLDSLKQGLSFLRMKGM</sequence>
<comment type="caution">
    <text evidence="2">The sequence shown here is derived from an EMBL/GenBank/DDBJ whole genome shotgun (WGS) entry which is preliminary data.</text>
</comment>
<name>A0ABR7WWW0_9SPHI</name>
<proteinExistence type="predicted"/>
<dbReference type="RefSeq" id="WP_191191409.1">
    <property type="nucleotide sequence ID" value="NZ_JACWMY010000014.1"/>
</dbReference>